<dbReference type="Pfam" id="PF00589">
    <property type="entry name" value="Phage_integrase"/>
    <property type="match status" value="1"/>
</dbReference>
<dbReference type="EMBL" id="NXII01000022">
    <property type="protein sequence ID" value="RXI37928.1"/>
    <property type="molecule type" value="Genomic_DNA"/>
</dbReference>
<evidence type="ECO:0000313" key="3">
    <source>
        <dbReference type="EMBL" id="RXI37928.1"/>
    </source>
</evidence>
<gene>
    <name evidence="3" type="ORF">CP963_11780</name>
</gene>
<organism evidence="3 4">
    <name type="scientific">Arcobacter cloacae</name>
    <dbReference type="NCBI Taxonomy" id="1054034"/>
    <lineage>
        <taxon>Bacteria</taxon>
        <taxon>Pseudomonadati</taxon>
        <taxon>Campylobacterota</taxon>
        <taxon>Epsilonproteobacteria</taxon>
        <taxon>Campylobacterales</taxon>
        <taxon>Arcobacteraceae</taxon>
        <taxon>Arcobacter</taxon>
    </lineage>
</organism>
<dbReference type="InterPro" id="IPR011010">
    <property type="entry name" value="DNA_brk_join_enz"/>
</dbReference>
<name>A0AA94FFA8_9BACT</name>
<comment type="caution">
    <text evidence="3">The sequence shown here is derived from an EMBL/GenBank/DDBJ whole genome shotgun (WGS) entry which is preliminary data.</text>
</comment>
<dbReference type="InterPro" id="IPR002104">
    <property type="entry name" value="Integrase_catalytic"/>
</dbReference>
<dbReference type="AlphaFoldDB" id="A0AA94FFA8"/>
<proteinExistence type="predicted"/>
<evidence type="ECO:0000313" key="4">
    <source>
        <dbReference type="Proteomes" id="UP000290378"/>
    </source>
</evidence>
<dbReference type="Gene3D" id="1.10.443.10">
    <property type="entry name" value="Intergrase catalytic core"/>
    <property type="match status" value="1"/>
</dbReference>
<dbReference type="GO" id="GO:0015074">
    <property type="term" value="P:DNA integration"/>
    <property type="evidence" value="ECO:0007669"/>
    <property type="project" value="InterPro"/>
</dbReference>
<reference evidence="3 4" key="1">
    <citation type="submission" date="2017-09" db="EMBL/GenBank/DDBJ databases">
        <title>Genomics of the genus Arcobacter.</title>
        <authorList>
            <person name="Perez-Cataluna A."/>
            <person name="Figueras M.J."/>
            <person name="Salas-Masso N."/>
        </authorList>
    </citation>
    <scope>NUCLEOTIDE SEQUENCE [LARGE SCALE GENOMIC DNA]</scope>
    <source>
        <strain evidence="3 4">CECT 7834</strain>
    </source>
</reference>
<dbReference type="SUPFAM" id="SSF56349">
    <property type="entry name" value="DNA breaking-rejoining enzymes"/>
    <property type="match status" value="1"/>
</dbReference>
<keyword evidence="4" id="KW-1185">Reference proteome</keyword>
<evidence type="ECO:0000259" key="2">
    <source>
        <dbReference type="PROSITE" id="PS51898"/>
    </source>
</evidence>
<sequence length="78" mass="9195">MYFVKEIKPFNEISITNLIYYVNKIKTLRHTFASHLAINGTPIFNIQKLMNHKDITMTMRYVKLAPDSGREAIENLFF</sequence>
<dbReference type="InterPro" id="IPR013762">
    <property type="entry name" value="Integrase-like_cat_sf"/>
</dbReference>
<feature type="domain" description="Tyr recombinase" evidence="2">
    <location>
        <begin position="1"/>
        <end position="74"/>
    </location>
</feature>
<dbReference type="Proteomes" id="UP000290378">
    <property type="component" value="Unassembled WGS sequence"/>
</dbReference>
<accession>A0AA94FFA8</accession>
<dbReference type="GO" id="GO:0006310">
    <property type="term" value="P:DNA recombination"/>
    <property type="evidence" value="ECO:0007669"/>
    <property type="project" value="UniProtKB-KW"/>
</dbReference>
<dbReference type="PROSITE" id="PS51898">
    <property type="entry name" value="TYR_RECOMBINASE"/>
    <property type="match status" value="1"/>
</dbReference>
<evidence type="ECO:0000256" key="1">
    <source>
        <dbReference type="ARBA" id="ARBA00023172"/>
    </source>
</evidence>
<keyword evidence="1" id="KW-0233">DNA recombination</keyword>
<protein>
    <recommendedName>
        <fullName evidence="2">Tyr recombinase domain-containing protein</fullName>
    </recommendedName>
</protein>
<dbReference type="GO" id="GO:0003677">
    <property type="term" value="F:DNA binding"/>
    <property type="evidence" value="ECO:0007669"/>
    <property type="project" value="InterPro"/>
</dbReference>